<name>A0A814RVG6_9BILA</name>
<evidence type="ECO:0008006" key="4">
    <source>
        <dbReference type="Google" id="ProtNLM"/>
    </source>
</evidence>
<dbReference type="EMBL" id="CAJNOH010000368">
    <property type="protein sequence ID" value="CAF1016635.1"/>
    <property type="molecule type" value="Genomic_DNA"/>
</dbReference>
<keyword evidence="3" id="KW-1185">Reference proteome</keyword>
<accession>A0A814RVG6</accession>
<gene>
    <name evidence="2" type="ORF">JXQ802_LOCUS21121</name>
    <name evidence="1" type="ORF">PYM288_LOCUS15395</name>
</gene>
<dbReference type="Proteomes" id="UP000663870">
    <property type="component" value="Unassembled WGS sequence"/>
</dbReference>
<dbReference type="AlphaFoldDB" id="A0A814RVG6"/>
<dbReference type="PANTHER" id="PTHR46060">
    <property type="entry name" value="MARINER MOS1 TRANSPOSASE-LIKE PROTEIN"/>
    <property type="match status" value="1"/>
</dbReference>
<reference evidence="2" key="1">
    <citation type="submission" date="2021-02" db="EMBL/GenBank/DDBJ databases">
        <authorList>
            <person name="Nowell W R."/>
        </authorList>
    </citation>
    <scope>NUCLEOTIDE SEQUENCE</scope>
</reference>
<dbReference type="PANTHER" id="PTHR46060:SF1">
    <property type="entry name" value="MARINER MOS1 TRANSPOSASE-LIKE PROTEIN"/>
    <property type="match status" value="1"/>
</dbReference>
<proteinExistence type="predicted"/>
<dbReference type="Proteomes" id="UP000663854">
    <property type="component" value="Unassembled WGS sequence"/>
</dbReference>
<evidence type="ECO:0000313" key="2">
    <source>
        <dbReference type="EMBL" id="CAF1139126.1"/>
    </source>
</evidence>
<dbReference type="InterPro" id="IPR052709">
    <property type="entry name" value="Transposase-MT_Hybrid"/>
</dbReference>
<protein>
    <recommendedName>
        <fullName evidence="4">Mos1 transposase HTH domain-containing protein</fullName>
    </recommendedName>
</protein>
<evidence type="ECO:0000313" key="3">
    <source>
        <dbReference type="Proteomes" id="UP000663870"/>
    </source>
</evidence>
<sequence length="103" mass="12207">MDSKFNRYYIKIRTVFEIDAKTICEELTEALESDTSSYSKVKRWAKHFREERGDVINEDYRAGRSVSVLTDENIERIQQVIEDNPHSTYDDIIAETSLFFMEQ</sequence>
<comment type="caution">
    <text evidence="2">The sequence shown here is derived from an EMBL/GenBank/DDBJ whole genome shotgun (WGS) entry which is preliminary data.</text>
</comment>
<organism evidence="2 3">
    <name type="scientific">Rotaria sordida</name>
    <dbReference type="NCBI Taxonomy" id="392033"/>
    <lineage>
        <taxon>Eukaryota</taxon>
        <taxon>Metazoa</taxon>
        <taxon>Spiralia</taxon>
        <taxon>Gnathifera</taxon>
        <taxon>Rotifera</taxon>
        <taxon>Eurotatoria</taxon>
        <taxon>Bdelloidea</taxon>
        <taxon>Philodinida</taxon>
        <taxon>Philodinidae</taxon>
        <taxon>Rotaria</taxon>
    </lineage>
</organism>
<dbReference type="EMBL" id="CAJNOL010000615">
    <property type="protein sequence ID" value="CAF1139126.1"/>
    <property type="molecule type" value="Genomic_DNA"/>
</dbReference>
<evidence type="ECO:0000313" key="1">
    <source>
        <dbReference type="EMBL" id="CAF1016635.1"/>
    </source>
</evidence>